<protein>
    <submittedName>
        <fullName evidence="1">Cytochrome P450</fullName>
    </submittedName>
</protein>
<dbReference type="Proteomes" id="UP000790377">
    <property type="component" value="Unassembled WGS sequence"/>
</dbReference>
<organism evidence="1 2">
    <name type="scientific">Hygrophoropsis aurantiaca</name>
    <dbReference type="NCBI Taxonomy" id="72124"/>
    <lineage>
        <taxon>Eukaryota</taxon>
        <taxon>Fungi</taxon>
        <taxon>Dikarya</taxon>
        <taxon>Basidiomycota</taxon>
        <taxon>Agaricomycotina</taxon>
        <taxon>Agaricomycetes</taxon>
        <taxon>Agaricomycetidae</taxon>
        <taxon>Boletales</taxon>
        <taxon>Coniophorineae</taxon>
        <taxon>Hygrophoropsidaceae</taxon>
        <taxon>Hygrophoropsis</taxon>
    </lineage>
</organism>
<reference evidence="1" key="1">
    <citation type="journal article" date="2021" name="New Phytol.">
        <title>Evolutionary innovations through gain and loss of genes in the ectomycorrhizal Boletales.</title>
        <authorList>
            <person name="Wu G."/>
            <person name="Miyauchi S."/>
            <person name="Morin E."/>
            <person name="Kuo A."/>
            <person name="Drula E."/>
            <person name="Varga T."/>
            <person name="Kohler A."/>
            <person name="Feng B."/>
            <person name="Cao Y."/>
            <person name="Lipzen A."/>
            <person name="Daum C."/>
            <person name="Hundley H."/>
            <person name="Pangilinan J."/>
            <person name="Johnson J."/>
            <person name="Barry K."/>
            <person name="LaButti K."/>
            <person name="Ng V."/>
            <person name="Ahrendt S."/>
            <person name="Min B."/>
            <person name="Choi I.G."/>
            <person name="Park H."/>
            <person name="Plett J.M."/>
            <person name="Magnuson J."/>
            <person name="Spatafora J.W."/>
            <person name="Nagy L.G."/>
            <person name="Henrissat B."/>
            <person name="Grigoriev I.V."/>
            <person name="Yang Z.L."/>
            <person name="Xu J."/>
            <person name="Martin F.M."/>
        </authorList>
    </citation>
    <scope>NUCLEOTIDE SEQUENCE</scope>
    <source>
        <strain evidence="1">ATCC 28755</strain>
    </source>
</reference>
<evidence type="ECO:0000313" key="1">
    <source>
        <dbReference type="EMBL" id="KAH7906316.1"/>
    </source>
</evidence>
<evidence type="ECO:0000313" key="2">
    <source>
        <dbReference type="Proteomes" id="UP000790377"/>
    </source>
</evidence>
<dbReference type="EMBL" id="MU268037">
    <property type="protein sequence ID" value="KAH7906316.1"/>
    <property type="molecule type" value="Genomic_DNA"/>
</dbReference>
<name>A0ACB7ZZD5_9AGAM</name>
<proteinExistence type="predicted"/>
<gene>
    <name evidence="1" type="ORF">BJ138DRAFT_1222527</name>
</gene>
<accession>A0ACB7ZZD5</accession>
<sequence>MTELTNVQLTAIIAALAAALIVGTRRKRPGPPLPPGPPPIPFVGNVSGIDTVYPYKSYTKFGEIYGDIIYTRLFSQEMIIINSEKVARELLDRRSSNYSDRPQSPATHAFGLNFSHVFFPYGPAWRQHRRFIHQAVKPEAALAYRPMQMQKGFQLIRNILTDPQEYAQHLNLHSGSIIMSAMYNYETIPRNDPFVEIIERAMALILRELRPELSAVLIAFPFLNIIFRLPTWVPGFTLNRKAALSRKYTTDWVETPFKYTENTIANGTATPSFVTDSLREIEGKDESGELRQVIKRVAAATFAAGAETTNNTLQAFILAMVLYPGVQERAQKVIDSVVGSDRLPNFEDRSSMPYIDAILRETLRWNPTFPLGLPHSPLEDDIYEGYLIPKGAIIFPNAWAMSHDERVYKDSFEFIPERFIDSNGELTDDTVQYAFGFGRRICVGRHVADASLWSAMTLMLATFKFSKAKDNDGKDIEPEVKWTPGVTTHPEAFKLSITPRRPGMTADMLDQLIATSA</sequence>
<comment type="caution">
    <text evidence="1">The sequence shown here is derived from an EMBL/GenBank/DDBJ whole genome shotgun (WGS) entry which is preliminary data.</text>
</comment>
<keyword evidence="2" id="KW-1185">Reference proteome</keyword>